<gene>
    <name evidence="2" type="ORF">DY000_02012480</name>
</gene>
<organism evidence="2 3">
    <name type="scientific">Brassica cretica</name>
    <name type="common">Mustard</name>
    <dbReference type="NCBI Taxonomy" id="69181"/>
    <lineage>
        <taxon>Eukaryota</taxon>
        <taxon>Viridiplantae</taxon>
        <taxon>Streptophyta</taxon>
        <taxon>Embryophyta</taxon>
        <taxon>Tracheophyta</taxon>
        <taxon>Spermatophyta</taxon>
        <taxon>Magnoliopsida</taxon>
        <taxon>eudicotyledons</taxon>
        <taxon>Gunneridae</taxon>
        <taxon>Pentapetalae</taxon>
        <taxon>rosids</taxon>
        <taxon>malvids</taxon>
        <taxon>Brassicales</taxon>
        <taxon>Brassicaceae</taxon>
        <taxon>Brassiceae</taxon>
        <taxon>Brassica</taxon>
    </lineage>
</organism>
<evidence type="ECO:0000313" key="2">
    <source>
        <dbReference type="EMBL" id="KAF3568037.1"/>
    </source>
</evidence>
<evidence type="ECO:0000313" key="3">
    <source>
        <dbReference type="Proteomes" id="UP000266723"/>
    </source>
</evidence>
<sequence>MMKNQNSDDSTDDFEYDFEDDGNEIDAHKAMPNWLQINPITIRKEILKLHKTQKIKAKKFLKDFQGRLTLSYEWMISASARDFTCLTAHFIDDNFNVRSWILGFTTGASIPLDDIYVNHFRKAVQDLEVEDKVSTILLPNRAGFDEKNVDAISVREFSLGYLGSKPGDEGAGGKEGVWVVGESGGGDGRVGDVGEEVVSVGE</sequence>
<protein>
    <submittedName>
        <fullName evidence="2">Uncharacterized protein</fullName>
    </submittedName>
</protein>
<proteinExistence type="predicted"/>
<dbReference type="EMBL" id="QGKV02000759">
    <property type="protein sequence ID" value="KAF3568037.1"/>
    <property type="molecule type" value="Genomic_DNA"/>
</dbReference>
<reference evidence="2 3" key="1">
    <citation type="journal article" date="2020" name="BMC Genomics">
        <title>Intraspecific diversification of the crop wild relative Brassica cretica Lam. using demographic model selection.</title>
        <authorList>
            <person name="Kioukis A."/>
            <person name="Michalopoulou V.A."/>
            <person name="Briers L."/>
            <person name="Pirintsos S."/>
            <person name="Studholme D.J."/>
            <person name="Pavlidis P."/>
            <person name="Sarris P.F."/>
        </authorList>
    </citation>
    <scope>NUCLEOTIDE SEQUENCE [LARGE SCALE GENOMIC DNA]</scope>
    <source>
        <strain evidence="3">cv. PFS-1207/04</strain>
    </source>
</reference>
<feature type="region of interest" description="Disordered" evidence="1">
    <location>
        <begin position="183"/>
        <end position="202"/>
    </location>
</feature>
<evidence type="ECO:0000256" key="1">
    <source>
        <dbReference type="SAM" id="MobiDB-lite"/>
    </source>
</evidence>
<keyword evidence="3" id="KW-1185">Reference proteome</keyword>
<comment type="caution">
    <text evidence="2">The sequence shown here is derived from an EMBL/GenBank/DDBJ whole genome shotgun (WGS) entry which is preliminary data.</text>
</comment>
<dbReference type="InterPro" id="IPR012337">
    <property type="entry name" value="RNaseH-like_sf"/>
</dbReference>
<dbReference type="SUPFAM" id="SSF53098">
    <property type="entry name" value="Ribonuclease H-like"/>
    <property type="match status" value="1"/>
</dbReference>
<dbReference type="Proteomes" id="UP000266723">
    <property type="component" value="Unassembled WGS sequence"/>
</dbReference>
<name>A0ABQ7D8V8_BRACR</name>
<accession>A0ABQ7D8V8</accession>